<evidence type="ECO:0000313" key="2">
    <source>
        <dbReference type="EMBL" id="CDH04478.1"/>
    </source>
</evidence>
<dbReference type="SMART" id="SM00226">
    <property type="entry name" value="LMWPc"/>
    <property type="match status" value="1"/>
</dbReference>
<dbReference type="InterPro" id="IPR023485">
    <property type="entry name" value="Ptyr_pPase"/>
</dbReference>
<dbReference type="AlphaFoldDB" id="A0A077P175"/>
<dbReference type="PIRSF" id="PIRSF029416">
    <property type="entry name" value="UCP029416_PTP"/>
    <property type="match status" value="1"/>
</dbReference>
<accession>A0A077P175</accession>
<organism evidence="2 3">
    <name type="scientific">Xenorhabdus bovienii str. oregonense</name>
    <dbReference type="NCBI Taxonomy" id="1398202"/>
    <lineage>
        <taxon>Bacteria</taxon>
        <taxon>Pseudomonadati</taxon>
        <taxon>Pseudomonadota</taxon>
        <taxon>Gammaproteobacteria</taxon>
        <taxon>Enterobacterales</taxon>
        <taxon>Morganellaceae</taxon>
        <taxon>Xenorhabdus</taxon>
    </lineage>
</organism>
<evidence type="ECO:0000259" key="1">
    <source>
        <dbReference type="SMART" id="SM00226"/>
    </source>
</evidence>
<proteinExistence type="predicted"/>
<dbReference type="SUPFAM" id="SSF52788">
    <property type="entry name" value="Phosphotyrosine protein phosphatases I"/>
    <property type="match status" value="1"/>
</dbReference>
<dbReference type="HOGENOM" id="CLU_144002_0_0_6"/>
<dbReference type="InterPro" id="IPR036196">
    <property type="entry name" value="Ptyr_pPase_sf"/>
</dbReference>
<dbReference type="Proteomes" id="UP000028483">
    <property type="component" value="Unassembled WGS sequence"/>
</dbReference>
<comment type="caution">
    <text evidence="2">The sequence shown here is derived from an EMBL/GenBank/DDBJ whole genome shotgun (WGS) entry which is preliminary data.</text>
</comment>
<gene>
    <name evidence="2" type="ORF">XBO1_1300052</name>
</gene>
<sequence>MNILFICSRNQWRSPTAEQIWRNDVNWSVRSAGTSRNAKRQVTSDLIRWADVICVMEQKHKNRLKADFSRLLGYKPIHVLNIPDDYLYMDPQLIEILEDVVPAYIAKNH</sequence>
<name>A0A077P175_XENBV</name>
<dbReference type="RefSeq" id="WP_038254650.1">
    <property type="nucleotide sequence ID" value="NZ_CAWLUU010000115.1"/>
</dbReference>
<feature type="domain" description="Phosphotyrosine protein phosphatase I" evidence="1">
    <location>
        <begin position="1"/>
        <end position="107"/>
    </location>
</feature>
<evidence type="ECO:0000313" key="3">
    <source>
        <dbReference type="Proteomes" id="UP000028483"/>
    </source>
</evidence>
<dbReference type="Gene3D" id="3.40.50.2300">
    <property type="match status" value="1"/>
</dbReference>
<dbReference type="EMBL" id="CBSX010000036">
    <property type="protein sequence ID" value="CDH04478.1"/>
    <property type="molecule type" value="Genomic_DNA"/>
</dbReference>
<reference evidence="2" key="1">
    <citation type="submission" date="2013-07" db="EMBL/GenBank/DDBJ databases">
        <title>Sub-species coevolution in mutualistic symbiosis.</title>
        <authorList>
            <person name="Murfin K."/>
            <person name="Klassen J."/>
            <person name="Lee M."/>
            <person name="Forst S."/>
            <person name="Stock P."/>
            <person name="Goodrich-Blair H."/>
        </authorList>
    </citation>
    <scope>NUCLEOTIDE SEQUENCE [LARGE SCALE GENOMIC DNA]</scope>
    <source>
        <strain evidence="2">Oregonense</strain>
    </source>
</reference>
<protein>
    <submittedName>
        <fullName evidence="2">Protein-tyrosine-phosphatase</fullName>
    </submittedName>
</protein>
<dbReference type="InterPro" id="IPR016919">
    <property type="entry name" value="UCP029416_PTP"/>
</dbReference>